<comment type="function">
    <text evidence="7">Degrades oligopeptides.</text>
</comment>
<feature type="domain" description="Tail specific protease" evidence="10">
    <location>
        <begin position="876"/>
        <end position="1070"/>
    </location>
</feature>
<proteinExistence type="inferred from homology"/>
<accession>A0ABR6EXQ7</accession>
<dbReference type="Gene3D" id="2.130.10.10">
    <property type="entry name" value="YVTN repeat-like/Quinoprotein amine dehydrogenase"/>
    <property type="match status" value="1"/>
</dbReference>
<protein>
    <recommendedName>
        <fullName evidence="7">Tricorn protease homolog</fullName>
        <ecNumber evidence="7">3.4.21.-</ecNumber>
    </recommendedName>
</protein>
<evidence type="ECO:0000256" key="1">
    <source>
        <dbReference type="ARBA" id="ARBA00004496"/>
    </source>
</evidence>
<dbReference type="Proteomes" id="UP000636110">
    <property type="component" value="Unassembled WGS sequence"/>
</dbReference>
<dbReference type="InterPro" id="IPR015943">
    <property type="entry name" value="WD40/YVTN_repeat-like_dom_sf"/>
</dbReference>
<dbReference type="PANTHER" id="PTHR43253:SF1">
    <property type="entry name" value="TRICORN PROTEASE HOMOLOG 2-RELATED"/>
    <property type="match status" value="1"/>
</dbReference>
<dbReference type="Gene3D" id="3.90.226.10">
    <property type="entry name" value="2-enoyl-CoA Hydratase, Chain A, domain 1"/>
    <property type="match status" value="1"/>
</dbReference>
<keyword evidence="12" id="KW-1185">Reference proteome</keyword>
<feature type="signal peptide" evidence="9">
    <location>
        <begin position="1"/>
        <end position="31"/>
    </location>
</feature>
<dbReference type="Pfam" id="PF03572">
    <property type="entry name" value="Peptidase_S41"/>
    <property type="match status" value="1"/>
</dbReference>
<dbReference type="InterPro" id="IPR029045">
    <property type="entry name" value="ClpP/crotonase-like_dom_sf"/>
</dbReference>
<dbReference type="Pfam" id="PF26549">
    <property type="entry name" value="Tricorn_N"/>
    <property type="match status" value="1"/>
</dbReference>
<evidence type="ECO:0000256" key="9">
    <source>
        <dbReference type="SAM" id="SignalP"/>
    </source>
</evidence>
<keyword evidence="4 7" id="KW-0645">Protease</keyword>
<dbReference type="SUPFAM" id="SSF52096">
    <property type="entry name" value="ClpP/crotonase"/>
    <property type="match status" value="1"/>
</dbReference>
<dbReference type="SMART" id="SM00245">
    <property type="entry name" value="TSPc"/>
    <property type="match status" value="1"/>
</dbReference>
<dbReference type="InterPro" id="IPR005151">
    <property type="entry name" value="Tail-specific_protease"/>
</dbReference>
<dbReference type="InterPro" id="IPR029414">
    <property type="entry name" value="Tricorn_PDZ"/>
</dbReference>
<dbReference type="CDD" id="cd07562">
    <property type="entry name" value="Peptidase_S41_TRI"/>
    <property type="match status" value="1"/>
</dbReference>
<dbReference type="RefSeq" id="WP_182958564.1">
    <property type="nucleotide sequence ID" value="NZ_WNXC01000005.1"/>
</dbReference>
<comment type="similarity">
    <text evidence="2 7">Belongs to the peptidase S41B family.</text>
</comment>
<dbReference type="InterPro" id="IPR036034">
    <property type="entry name" value="PDZ_sf"/>
</dbReference>
<dbReference type="EC" id="3.4.21.-" evidence="7"/>
<feature type="compositionally biased region" description="Basic and acidic residues" evidence="8">
    <location>
        <begin position="562"/>
        <end position="599"/>
    </location>
</feature>
<evidence type="ECO:0000313" key="12">
    <source>
        <dbReference type="Proteomes" id="UP000636110"/>
    </source>
</evidence>
<dbReference type="PANTHER" id="PTHR43253">
    <property type="entry name" value="TRICORN PROTEASE HOMOLOG 2-RELATED"/>
    <property type="match status" value="1"/>
</dbReference>
<dbReference type="InterPro" id="IPR028204">
    <property type="entry name" value="Tricorn_C1"/>
</dbReference>
<name>A0ABR6EXQ7_9SPHI</name>
<keyword evidence="9" id="KW-0732">Signal</keyword>
<evidence type="ECO:0000259" key="10">
    <source>
        <dbReference type="SMART" id="SM00245"/>
    </source>
</evidence>
<reference evidence="11 12" key="1">
    <citation type="submission" date="2019-11" db="EMBL/GenBank/DDBJ databases">
        <title>Description of Pedobacter sp. LMG 31462T.</title>
        <authorList>
            <person name="Carlier A."/>
            <person name="Qi S."/>
            <person name="Vandamme P."/>
        </authorList>
    </citation>
    <scope>NUCLEOTIDE SEQUENCE [LARGE SCALE GENOMIC DNA]</scope>
    <source>
        <strain evidence="11 12">LMG 31462</strain>
    </source>
</reference>
<dbReference type="Pfam" id="PF26550">
    <property type="entry name" value="Tricorn_2nd"/>
    <property type="match status" value="1"/>
</dbReference>
<keyword evidence="5 7" id="KW-0378">Hydrolase</keyword>
<evidence type="ECO:0000256" key="2">
    <source>
        <dbReference type="ARBA" id="ARBA00008524"/>
    </source>
</evidence>
<feature type="chain" id="PRO_5045871809" description="Tricorn protease homolog" evidence="9">
    <location>
        <begin position="32"/>
        <end position="1113"/>
    </location>
</feature>
<dbReference type="SUPFAM" id="SSF50156">
    <property type="entry name" value="PDZ domain-like"/>
    <property type="match status" value="1"/>
</dbReference>
<evidence type="ECO:0000256" key="8">
    <source>
        <dbReference type="SAM" id="MobiDB-lite"/>
    </source>
</evidence>
<keyword evidence="3 7" id="KW-0963">Cytoplasm</keyword>
<dbReference type="SUPFAM" id="SSF82171">
    <property type="entry name" value="DPP6 N-terminal domain-like"/>
    <property type="match status" value="1"/>
</dbReference>
<evidence type="ECO:0000313" key="11">
    <source>
        <dbReference type="EMBL" id="MBB2150065.1"/>
    </source>
</evidence>
<evidence type="ECO:0000256" key="3">
    <source>
        <dbReference type="ARBA" id="ARBA00022490"/>
    </source>
</evidence>
<organism evidence="11 12">
    <name type="scientific">Pedobacter gandavensis</name>
    <dbReference type="NCBI Taxonomy" id="2679963"/>
    <lineage>
        <taxon>Bacteria</taxon>
        <taxon>Pseudomonadati</taxon>
        <taxon>Bacteroidota</taxon>
        <taxon>Sphingobacteriia</taxon>
        <taxon>Sphingobacteriales</taxon>
        <taxon>Sphingobacteriaceae</taxon>
        <taxon>Pedobacter</taxon>
    </lineage>
</organism>
<comment type="subcellular location">
    <subcellularLocation>
        <location evidence="1 7">Cytoplasm</location>
    </subcellularLocation>
</comment>
<feature type="region of interest" description="Disordered" evidence="8">
    <location>
        <begin position="557"/>
        <end position="602"/>
    </location>
</feature>
<dbReference type="Gene3D" id="2.30.42.10">
    <property type="match status" value="1"/>
</dbReference>
<evidence type="ECO:0000256" key="5">
    <source>
        <dbReference type="ARBA" id="ARBA00022801"/>
    </source>
</evidence>
<evidence type="ECO:0000256" key="4">
    <source>
        <dbReference type="ARBA" id="ARBA00022670"/>
    </source>
</evidence>
<dbReference type="Gene3D" id="3.30.750.44">
    <property type="match status" value="1"/>
</dbReference>
<comment type="caution">
    <text evidence="11">The sequence shown here is derived from an EMBL/GenBank/DDBJ whole genome shotgun (WGS) entry which is preliminary data.</text>
</comment>
<evidence type="ECO:0000256" key="6">
    <source>
        <dbReference type="ARBA" id="ARBA00022825"/>
    </source>
</evidence>
<dbReference type="Gene3D" id="2.120.10.60">
    <property type="entry name" value="Tricorn protease N-terminal domain"/>
    <property type="match status" value="1"/>
</dbReference>
<keyword evidence="6 7" id="KW-0720">Serine protease</keyword>
<sequence length="1113" mass="124043">MTFLKPNKLSFLAAAALSVSMSLGLTLPTLAQKQETLLVRSPAVSANNLAFVYGGDIWISDKDGSNPRRLTVNPAVEQNPLFSPDGKQIAFTGNYDGNTDIYVIPVEGGDPKRVTFHPAADMLRGWLDNNQLYFTSTRDFQFALSPRMHQINIDGSAEKALPMPEATQGTPSADKRYWAYIKNTDPTERSNVAFKRYRGGGMPQIWIFDTQTKDIEIIPGPGSNNVKPQWVGNKVYFLSDRDLTMNLFSYDVKSKKTEKLTNFKDYDIKTLSIGPGVIAFEQAGKAHILETANNKVRSVAISIQADAPYKRPHYIDMASDIRNSEISPTGVRALFESRGEIYSVPKEKGDARNLSNSPGSYEKFPAWSPDGKYISYLSDKNGSYQLVLLNQATKEAPIYIPLGKTPFYYQPVWSPDSKKLYYGDAHLNLFYIDINNRKPILVKADTQGSTTGRSFSALQPTWSPDSKWISYVATLPNAVSAAYLYNLDTESHTQVTDGMSDVNGPSFSRDGKYLFFLASTDVGLTNSGLHMSAYQRPVNYNAYALILSKKTPSLYKTESDEEVIKSEDTPAKKKEEPKKEDSKKDKKEKDKKGKDEEKPATPAVKKTIEVDLADLSGRIISLPIPSSGLQGLDGGVDGQLLYFRNGELGSLDLKKMETSTLISGLSSLSVSSDGKSMLYGSRGNYYIVDAGKKPASSESGKLKLEGIKVLVDPTAEWKQMFDEVWNMEKDFFYVENMHGTDWPAMKVKYEKFLPYVNHRSDLSYVFNEMMGEMVVGHNYIYPGDEPNAPSVSVGMLGADYEIDNGLYKIKKIFTRLDWNPTFKAPLAEPGLNIKEGDYIVAVEGVPLTAKTSIYSLFDFKVGKQVAIKVNSKPSLDGAREVVVVPVAAGQEFELRKMDWMENNRKRVDKLSDGKIAYVYMPNTGPDGYTYFNRYYFSQMDKKALLMDERNNGGGWVADYVIDLLSRELMSYWAIRDGKSFTTPGNGIFGPKAMLINENAGSGGDMMPYMFRKKGLGKLVGRTTMGILVGISGYPRLLDGGSITSPNFGVYDTDGKWIIENEGVAPDHFVEQTPKDLLEGRDPQLDRTIKVLQDEMKTYKYPNVSKPKDPIRGH</sequence>
<evidence type="ECO:0000256" key="7">
    <source>
        <dbReference type="PIRNR" id="PIRNR036421"/>
    </source>
</evidence>
<dbReference type="Pfam" id="PF14684">
    <property type="entry name" value="Tricorn_C1"/>
    <property type="match status" value="1"/>
</dbReference>
<dbReference type="EMBL" id="WNXC01000005">
    <property type="protein sequence ID" value="MBB2150065.1"/>
    <property type="molecule type" value="Genomic_DNA"/>
</dbReference>
<dbReference type="Pfam" id="PF14685">
    <property type="entry name" value="PDZ_Tricorn"/>
    <property type="match status" value="1"/>
</dbReference>
<dbReference type="InterPro" id="IPR012393">
    <property type="entry name" value="Tricorn_protease"/>
</dbReference>
<dbReference type="PIRSF" id="PIRSF036421">
    <property type="entry name" value="Tricorn_protease"/>
    <property type="match status" value="1"/>
</dbReference>
<gene>
    <name evidence="11" type="ORF">GM920_14275</name>
</gene>
<dbReference type="SUPFAM" id="SSF69304">
    <property type="entry name" value="Tricorn protease N-terminal domain"/>
    <property type="match status" value="1"/>
</dbReference>